<evidence type="ECO:0000256" key="3">
    <source>
        <dbReference type="ARBA" id="ARBA00022741"/>
    </source>
</evidence>
<sequence>MDFKDPYCYPNTNVLINKLDIRDQDTLHKQEGQYVGLAMLELFNNPIKGSFDYKHLQEIHEYLFQDVYEWAGETRTVSMTKYYPELDDVKSFAYPEYIESYINGVFDELANENYLKKIKDVPKFAKRLAYYMSEVNAVHPFREGNGRTQREFFRCLALENGFVLDWSKVDEKELTKARAMSIDDPMYLGLLIEECLKKLR</sequence>
<dbReference type="EC" id="2.7.7.108" evidence="5"/>
<feature type="domain" description="Fido" evidence="8">
    <location>
        <begin position="51"/>
        <end position="193"/>
    </location>
</feature>
<dbReference type="PROSITE" id="PS51459">
    <property type="entry name" value="FIDO"/>
    <property type="match status" value="1"/>
</dbReference>
<evidence type="ECO:0000256" key="1">
    <source>
        <dbReference type="ARBA" id="ARBA00022679"/>
    </source>
</evidence>
<evidence type="ECO:0000256" key="4">
    <source>
        <dbReference type="ARBA" id="ARBA00022840"/>
    </source>
</evidence>
<dbReference type="RefSeq" id="WP_212965230.1">
    <property type="nucleotide sequence ID" value="NZ_BORB01000002.1"/>
</dbReference>
<accession>A0ABQ4KDR6</accession>
<evidence type="ECO:0000259" key="8">
    <source>
        <dbReference type="PROSITE" id="PS51459"/>
    </source>
</evidence>
<gene>
    <name evidence="9" type="ORF">J8TS2_04230</name>
</gene>
<organism evidence="9 10">
    <name type="scientific">Lederbergia ruris</name>
    <dbReference type="NCBI Taxonomy" id="217495"/>
    <lineage>
        <taxon>Bacteria</taxon>
        <taxon>Bacillati</taxon>
        <taxon>Bacillota</taxon>
        <taxon>Bacilli</taxon>
        <taxon>Bacillales</taxon>
        <taxon>Bacillaceae</taxon>
        <taxon>Lederbergia</taxon>
    </lineage>
</organism>
<evidence type="ECO:0000313" key="9">
    <source>
        <dbReference type="EMBL" id="GIN56104.1"/>
    </source>
</evidence>
<keyword evidence="1" id="KW-0808">Transferase</keyword>
<evidence type="ECO:0000256" key="7">
    <source>
        <dbReference type="ARBA" id="ARBA00048696"/>
    </source>
</evidence>
<dbReference type="PANTHER" id="PTHR39560">
    <property type="entry name" value="PROTEIN ADENYLYLTRANSFERASE FIC-RELATED"/>
    <property type="match status" value="1"/>
</dbReference>
<comment type="caution">
    <text evidence="9">The sequence shown here is derived from an EMBL/GenBank/DDBJ whole genome shotgun (WGS) entry which is preliminary data.</text>
</comment>
<dbReference type="PANTHER" id="PTHR39560:SF1">
    <property type="entry name" value="PROTEIN ADENYLYLTRANSFERASE FIC-RELATED"/>
    <property type="match status" value="1"/>
</dbReference>
<keyword evidence="2" id="KW-0548">Nucleotidyltransferase</keyword>
<comment type="catalytic activity">
    <reaction evidence="6">
        <text>L-threonyl-[protein] + ATP = 3-O-(5'-adenylyl)-L-threonyl-[protein] + diphosphate</text>
        <dbReference type="Rhea" id="RHEA:54292"/>
        <dbReference type="Rhea" id="RHEA-COMP:11060"/>
        <dbReference type="Rhea" id="RHEA-COMP:13847"/>
        <dbReference type="ChEBI" id="CHEBI:30013"/>
        <dbReference type="ChEBI" id="CHEBI:30616"/>
        <dbReference type="ChEBI" id="CHEBI:33019"/>
        <dbReference type="ChEBI" id="CHEBI:138113"/>
        <dbReference type="EC" id="2.7.7.108"/>
    </reaction>
</comment>
<dbReference type="Proteomes" id="UP000679950">
    <property type="component" value="Unassembled WGS sequence"/>
</dbReference>
<evidence type="ECO:0000256" key="2">
    <source>
        <dbReference type="ARBA" id="ARBA00022695"/>
    </source>
</evidence>
<evidence type="ECO:0000256" key="5">
    <source>
        <dbReference type="ARBA" id="ARBA00034531"/>
    </source>
</evidence>
<dbReference type="InterPro" id="IPR003812">
    <property type="entry name" value="Fido"/>
</dbReference>
<keyword evidence="3" id="KW-0547">Nucleotide-binding</keyword>
<proteinExistence type="predicted"/>
<dbReference type="EMBL" id="BORB01000002">
    <property type="protein sequence ID" value="GIN56104.1"/>
    <property type="molecule type" value="Genomic_DNA"/>
</dbReference>
<dbReference type="InterPro" id="IPR036597">
    <property type="entry name" value="Fido-like_dom_sf"/>
</dbReference>
<comment type="catalytic activity">
    <reaction evidence="7">
        <text>L-tyrosyl-[protein] + ATP = O-(5'-adenylyl)-L-tyrosyl-[protein] + diphosphate</text>
        <dbReference type="Rhea" id="RHEA:54288"/>
        <dbReference type="Rhea" id="RHEA-COMP:10136"/>
        <dbReference type="Rhea" id="RHEA-COMP:13846"/>
        <dbReference type="ChEBI" id="CHEBI:30616"/>
        <dbReference type="ChEBI" id="CHEBI:33019"/>
        <dbReference type="ChEBI" id="CHEBI:46858"/>
        <dbReference type="ChEBI" id="CHEBI:83624"/>
        <dbReference type="EC" id="2.7.7.108"/>
    </reaction>
</comment>
<dbReference type="Gene3D" id="1.10.3290.10">
    <property type="entry name" value="Fido-like domain"/>
    <property type="match status" value="1"/>
</dbReference>
<dbReference type="SUPFAM" id="SSF140931">
    <property type="entry name" value="Fic-like"/>
    <property type="match status" value="1"/>
</dbReference>
<dbReference type="Pfam" id="PF02661">
    <property type="entry name" value="Fic"/>
    <property type="match status" value="1"/>
</dbReference>
<evidence type="ECO:0000313" key="10">
    <source>
        <dbReference type="Proteomes" id="UP000679950"/>
    </source>
</evidence>
<keyword evidence="4" id="KW-0067">ATP-binding</keyword>
<evidence type="ECO:0000256" key="6">
    <source>
        <dbReference type="ARBA" id="ARBA00047939"/>
    </source>
</evidence>
<protein>
    <recommendedName>
        <fullName evidence="5">protein adenylyltransferase</fullName>
        <ecNumber evidence="5">2.7.7.108</ecNumber>
    </recommendedName>
</protein>
<name>A0ABQ4KDR6_9BACI</name>
<reference evidence="9 10" key="1">
    <citation type="submission" date="2021-03" db="EMBL/GenBank/DDBJ databases">
        <title>Antimicrobial resistance genes in bacteria isolated from Japanese honey, and their potential for conferring macrolide and lincosamide resistance in the American foulbrood pathogen Paenibacillus larvae.</title>
        <authorList>
            <person name="Okamoto M."/>
            <person name="Kumagai M."/>
            <person name="Kanamori H."/>
            <person name="Takamatsu D."/>
        </authorList>
    </citation>
    <scope>NUCLEOTIDE SEQUENCE [LARGE SCALE GENOMIC DNA]</scope>
    <source>
        <strain evidence="9 10">J8TS2</strain>
    </source>
</reference>
<keyword evidence="10" id="KW-1185">Reference proteome</keyword>